<evidence type="ECO:0000313" key="3">
    <source>
        <dbReference type="WBParaSite" id="BTMF_0001545701-mRNA-1"/>
    </source>
</evidence>
<accession>A0A0R3R613</accession>
<dbReference type="EMBL" id="UZAG01020116">
    <property type="protein sequence ID" value="VDO45850.1"/>
    <property type="molecule type" value="Genomic_DNA"/>
</dbReference>
<gene>
    <name evidence="1" type="ORF">BTMF_LOCUS13449</name>
</gene>
<protein>
    <submittedName>
        <fullName evidence="1 3">Uncharacterized protein</fullName>
    </submittedName>
</protein>
<dbReference type="WBParaSite" id="BTMF_0001545701-mRNA-1">
    <property type="protein sequence ID" value="BTMF_0001545701-mRNA-1"/>
    <property type="gene ID" value="BTMF_0001545701"/>
</dbReference>
<dbReference type="AlphaFoldDB" id="A0A0R3R613"/>
<reference evidence="3" key="1">
    <citation type="submission" date="2017-02" db="UniProtKB">
        <authorList>
            <consortium name="WormBaseParasite"/>
        </authorList>
    </citation>
    <scope>IDENTIFICATION</scope>
</reference>
<name>A0A0R3R613_9BILA</name>
<organism evidence="3">
    <name type="scientific">Brugia timori</name>
    <dbReference type="NCBI Taxonomy" id="42155"/>
    <lineage>
        <taxon>Eukaryota</taxon>
        <taxon>Metazoa</taxon>
        <taxon>Ecdysozoa</taxon>
        <taxon>Nematoda</taxon>
        <taxon>Chromadorea</taxon>
        <taxon>Rhabditida</taxon>
        <taxon>Spirurina</taxon>
        <taxon>Spiruromorpha</taxon>
        <taxon>Filarioidea</taxon>
        <taxon>Onchocercidae</taxon>
        <taxon>Brugia</taxon>
    </lineage>
</organism>
<evidence type="ECO:0000313" key="1">
    <source>
        <dbReference type="EMBL" id="VDO45850.1"/>
    </source>
</evidence>
<keyword evidence="2" id="KW-1185">Reference proteome</keyword>
<proteinExistence type="predicted"/>
<sequence>MFNPFLFTCLPLSYQTYVCVVCQLRFIRFCKFSNDLLFV</sequence>
<evidence type="ECO:0000313" key="2">
    <source>
        <dbReference type="Proteomes" id="UP000280834"/>
    </source>
</evidence>
<dbReference type="Proteomes" id="UP000280834">
    <property type="component" value="Unassembled WGS sequence"/>
</dbReference>
<reference evidence="1 2" key="2">
    <citation type="submission" date="2018-11" db="EMBL/GenBank/DDBJ databases">
        <authorList>
            <consortium name="Pathogen Informatics"/>
        </authorList>
    </citation>
    <scope>NUCLEOTIDE SEQUENCE [LARGE SCALE GENOMIC DNA]</scope>
</reference>